<evidence type="ECO:0000313" key="3">
    <source>
        <dbReference type="Proteomes" id="UP001465976"/>
    </source>
</evidence>
<feature type="transmembrane region" description="Helical" evidence="1">
    <location>
        <begin position="79"/>
        <end position="100"/>
    </location>
</feature>
<feature type="transmembrane region" description="Helical" evidence="1">
    <location>
        <begin position="209"/>
        <end position="230"/>
    </location>
</feature>
<evidence type="ECO:0000256" key="1">
    <source>
        <dbReference type="SAM" id="Phobius"/>
    </source>
</evidence>
<gene>
    <name evidence="2" type="ORF">V5O48_008417</name>
</gene>
<sequence length="381" mass="41641">MLALGIIQNGFAITLAIFSGVEQYDFDDSALYRLIPAFSATLSALSILGWIWMSVLIAYNNKSGLNHVLTTAFPHFLSVAIMAVLWLVFGIMILTGVGAYCTVDAPLSWAPEICVMTITTGTLTMVLWLLASGAAFAVYWTIRKSEDRWCKVYAQDGDFRPDERVYGPMPRATALRTTLYALTLFFAICENVVSGIGSAAVGVSSLTRTFSIFSIVASALSLLTWIWAAVLLSYNRRPSSKRGICRAATHFYSMVVFGLLWLAVGAMFSYETHQQCTVIPDMVRRIIAQEPRQRVSSEAGRIDPFQSIWCTLSIPNLVAAFLMFSLTTGAAYYIFRTTRKAGGGLATSNVAQFDGDIVEPAEQREMVAAPNTETGSQASAP</sequence>
<feature type="transmembrane region" description="Helical" evidence="1">
    <location>
        <begin position="120"/>
        <end position="142"/>
    </location>
</feature>
<proteinExistence type="predicted"/>
<feature type="transmembrane region" description="Helical" evidence="1">
    <location>
        <begin position="34"/>
        <end position="59"/>
    </location>
</feature>
<dbReference type="EMBL" id="JBAHYK010000493">
    <property type="protein sequence ID" value="KAL0573532.1"/>
    <property type="molecule type" value="Genomic_DNA"/>
</dbReference>
<organism evidence="2 3">
    <name type="scientific">Marasmius crinis-equi</name>
    <dbReference type="NCBI Taxonomy" id="585013"/>
    <lineage>
        <taxon>Eukaryota</taxon>
        <taxon>Fungi</taxon>
        <taxon>Dikarya</taxon>
        <taxon>Basidiomycota</taxon>
        <taxon>Agaricomycotina</taxon>
        <taxon>Agaricomycetes</taxon>
        <taxon>Agaricomycetidae</taxon>
        <taxon>Agaricales</taxon>
        <taxon>Marasmiineae</taxon>
        <taxon>Marasmiaceae</taxon>
        <taxon>Marasmius</taxon>
    </lineage>
</organism>
<protein>
    <submittedName>
        <fullName evidence="2">Uncharacterized protein</fullName>
    </submittedName>
</protein>
<feature type="transmembrane region" description="Helical" evidence="1">
    <location>
        <begin position="179"/>
        <end position="203"/>
    </location>
</feature>
<name>A0ABR3FDY5_9AGAR</name>
<dbReference type="Proteomes" id="UP001465976">
    <property type="component" value="Unassembled WGS sequence"/>
</dbReference>
<accession>A0ABR3FDY5</accession>
<feature type="transmembrane region" description="Helical" evidence="1">
    <location>
        <begin position="251"/>
        <end position="270"/>
    </location>
</feature>
<reference evidence="2 3" key="1">
    <citation type="submission" date="2024-02" db="EMBL/GenBank/DDBJ databases">
        <title>A draft genome for the cacao thread blight pathogen Marasmius crinis-equi.</title>
        <authorList>
            <person name="Cohen S.P."/>
            <person name="Baruah I.K."/>
            <person name="Amoako-Attah I."/>
            <person name="Bukari Y."/>
            <person name="Meinhardt L.W."/>
            <person name="Bailey B.A."/>
        </authorList>
    </citation>
    <scope>NUCLEOTIDE SEQUENCE [LARGE SCALE GENOMIC DNA]</scope>
    <source>
        <strain evidence="2 3">GH-76</strain>
    </source>
</reference>
<keyword evidence="1" id="KW-0812">Transmembrane</keyword>
<evidence type="ECO:0000313" key="2">
    <source>
        <dbReference type="EMBL" id="KAL0573532.1"/>
    </source>
</evidence>
<keyword evidence="3" id="KW-1185">Reference proteome</keyword>
<keyword evidence="1" id="KW-1133">Transmembrane helix</keyword>
<feature type="transmembrane region" description="Helical" evidence="1">
    <location>
        <begin position="314"/>
        <end position="335"/>
    </location>
</feature>
<comment type="caution">
    <text evidence="2">The sequence shown here is derived from an EMBL/GenBank/DDBJ whole genome shotgun (WGS) entry which is preliminary data.</text>
</comment>
<keyword evidence="1" id="KW-0472">Membrane</keyword>